<dbReference type="Proteomes" id="UP000076842">
    <property type="component" value="Unassembled WGS sequence"/>
</dbReference>
<evidence type="ECO:0000313" key="3">
    <source>
        <dbReference type="Proteomes" id="UP000076842"/>
    </source>
</evidence>
<gene>
    <name evidence="2" type="ORF">CALCODRAFT_213987</name>
</gene>
<keyword evidence="3" id="KW-1185">Reference proteome</keyword>
<sequence length="587" mass="63687">MNFLNRIVASGEGVTLFSSMTTVLSSEGRDCKFVVRPDDEIGLLALRSTVVVKVALRNPPKRVKDPLKPKVKKTQVKVDEDGNYFRIEVEPTEENVVLTVVPESETSEMEAILATSAATAEEPADSTPSPSQADNVSGVRGPHSKTVPVFRKTTVRIRKTAEKPKPKRMKSLKEKVTAGARAKILRETAQDKKAKWIIQKGSIINSMKKGRALPKKAKVKVIKPVKERKPKASGASTRDPPLLLQHGDRVLLSATEEIIVTLQWKACGFICIGTRDDPPDHVRPTAMSVAPESPIDEFESEEDQASSVVLDDKEMTGLDLDRPDTGALSDDPTVIPTAESTNGLAAPQSLEEGRATLNEAAADENLTEAEIDEQSGDEDREIDMDISDCDGSSDLDFERSTQPVLPIPPEQESTFGVRGPDFHFVRSSPVSNGSMYLKGQCLPTAFDLCRTKFATDEEQNESHATPADSSIRPAQLTTSQPDALPETLPSVVDDMLLDDDERMEVDDAAPASVLDGASGILDDMSRIARDPSSEDFVDDLLLSGVGSDAILPTPLSTSTDNNSPQRALQSEYVKSSPFRSLSTNVLL</sequence>
<feature type="compositionally biased region" description="Basic and acidic residues" evidence="1">
    <location>
        <begin position="310"/>
        <end position="324"/>
    </location>
</feature>
<feature type="region of interest" description="Disordered" evidence="1">
    <location>
        <begin position="292"/>
        <end position="348"/>
    </location>
</feature>
<feature type="compositionally biased region" description="Polar residues" evidence="1">
    <location>
        <begin position="554"/>
        <end position="568"/>
    </location>
</feature>
<feature type="region of interest" description="Disordered" evidence="1">
    <location>
        <begin position="457"/>
        <end position="488"/>
    </location>
</feature>
<evidence type="ECO:0000313" key="2">
    <source>
        <dbReference type="EMBL" id="KZT59069.1"/>
    </source>
</evidence>
<dbReference type="InParanoid" id="A0A165HB35"/>
<feature type="compositionally biased region" description="Polar residues" evidence="1">
    <location>
        <begin position="126"/>
        <end position="135"/>
    </location>
</feature>
<feature type="compositionally biased region" description="Acidic residues" evidence="1">
    <location>
        <begin position="371"/>
        <end position="395"/>
    </location>
</feature>
<feature type="compositionally biased region" description="Acidic residues" evidence="1">
    <location>
        <begin position="294"/>
        <end position="304"/>
    </location>
</feature>
<feature type="region of interest" description="Disordered" evidence="1">
    <location>
        <begin position="552"/>
        <end position="571"/>
    </location>
</feature>
<evidence type="ECO:0000256" key="1">
    <source>
        <dbReference type="SAM" id="MobiDB-lite"/>
    </source>
</evidence>
<feature type="region of interest" description="Disordered" evidence="1">
    <location>
        <begin position="371"/>
        <end position="419"/>
    </location>
</feature>
<reference evidence="2 3" key="1">
    <citation type="journal article" date="2016" name="Mol. Biol. Evol.">
        <title>Comparative Genomics of Early-Diverging Mushroom-Forming Fungi Provides Insights into the Origins of Lignocellulose Decay Capabilities.</title>
        <authorList>
            <person name="Nagy L.G."/>
            <person name="Riley R."/>
            <person name="Tritt A."/>
            <person name="Adam C."/>
            <person name="Daum C."/>
            <person name="Floudas D."/>
            <person name="Sun H."/>
            <person name="Yadav J.S."/>
            <person name="Pangilinan J."/>
            <person name="Larsson K.H."/>
            <person name="Matsuura K."/>
            <person name="Barry K."/>
            <person name="Labutti K."/>
            <person name="Kuo R."/>
            <person name="Ohm R.A."/>
            <person name="Bhattacharya S.S."/>
            <person name="Shirouzu T."/>
            <person name="Yoshinaga Y."/>
            <person name="Martin F.M."/>
            <person name="Grigoriev I.V."/>
            <person name="Hibbett D.S."/>
        </authorList>
    </citation>
    <scope>NUCLEOTIDE SEQUENCE [LARGE SCALE GENOMIC DNA]</scope>
    <source>
        <strain evidence="2 3">HHB12733</strain>
    </source>
</reference>
<protein>
    <submittedName>
        <fullName evidence="2">Uncharacterized protein</fullName>
    </submittedName>
</protein>
<dbReference type="EMBL" id="KV423944">
    <property type="protein sequence ID" value="KZT59069.1"/>
    <property type="molecule type" value="Genomic_DNA"/>
</dbReference>
<name>A0A165HB35_9BASI</name>
<dbReference type="AlphaFoldDB" id="A0A165HB35"/>
<accession>A0A165HB35</accession>
<proteinExistence type="predicted"/>
<organism evidence="2 3">
    <name type="scientific">Calocera cornea HHB12733</name>
    <dbReference type="NCBI Taxonomy" id="1353952"/>
    <lineage>
        <taxon>Eukaryota</taxon>
        <taxon>Fungi</taxon>
        <taxon>Dikarya</taxon>
        <taxon>Basidiomycota</taxon>
        <taxon>Agaricomycotina</taxon>
        <taxon>Dacrymycetes</taxon>
        <taxon>Dacrymycetales</taxon>
        <taxon>Dacrymycetaceae</taxon>
        <taxon>Calocera</taxon>
    </lineage>
</organism>
<feature type="region of interest" description="Disordered" evidence="1">
    <location>
        <begin position="116"/>
        <end position="145"/>
    </location>
</feature>